<dbReference type="Gene3D" id="1.25.40.390">
    <property type="match status" value="1"/>
</dbReference>
<name>A0A069QE67_HOYLO</name>
<comment type="similarity">
    <text evidence="2">Belongs to the SusD family.</text>
</comment>
<sequence length="592" mass="66400">MKKILLAQCLATAALLTSCNLDLEPLDKLADQNYYNNRKELEVFTNGFYADFPTAENLYSETADIIVPTTLIPEVLGTRAVPQSGGGWSWGQLANINSFLKDCSRCSDEAARKEYEGVARFFRAYFYYNKVKRFGEVPWFNEALSSTDDRLYSPRTPRDELMNHIISDLDYAIDNLPTAKNLYRVTKWAALALKSRVCLYEGTWRKYHGISGHESYLTAAATAAENFIDNSQYTIYSAGDQPYRDLFAADKAKAEEVVLARNYFAGLSIVHSANLYFLGGGSAPGLNKKVVDSYLLKDGSRFTDQTDYDKMQYYEEMQNRDPRLAQTIVAPGYKRIGATDVTPVSFAAATTGYQIIKWVSTPASDGYNKSQNDIPLFRAAEVMLNFAEAKAELGTLTQADLDKSVKKIRERVGMPNIDLATANANPDPYLEAAETGYPNVSGANKGIILEIRRERTIELLAEGFRYDDLMRWKEGKTFERQFKGMVIPKLDDTKHFVVCDLNGNGKADAEDVCIYEGNIEDIKANTEVADIKQFLKLGVNLHLANGANGGNIIVHDLANTQRKWNEDRDYLYPIPQDQITLYGGVIKQNPGW</sequence>
<dbReference type="InterPro" id="IPR033985">
    <property type="entry name" value="SusD-like_N"/>
</dbReference>
<dbReference type="AlphaFoldDB" id="A0A069QE67"/>
<evidence type="ECO:0000256" key="3">
    <source>
        <dbReference type="ARBA" id="ARBA00022729"/>
    </source>
</evidence>
<dbReference type="SUPFAM" id="SSF48452">
    <property type="entry name" value="TPR-like"/>
    <property type="match status" value="1"/>
</dbReference>
<feature type="domain" description="RagB/SusD" evidence="6">
    <location>
        <begin position="279"/>
        <end position="592"/>
    </location>
</feature>
<dbReference type="GO" id="GO:0009279">
    <property type="term" value="C:cell outer membrane"/>
    <property type="evidence" value="ECO:0007669"/>
    <property type="project" value="UniProtKB-SubCell"/>
</dbReference>
<keyword evidence="5" id="KW-0998">Cell outer membrane</keyword>
<comment type="subcellular location">
    <subcellularLocation>
        <location evidence="1">Cell outer membrane</location>
    </subcellularLocation>
</comment>
<evidence type="ECO:0000313" key="9">
    <source>
        <dbReference type="Proteomes" id="UP000027442"/>
    </source>
</evidence>
<keyword evidence="3" id="KW-0732">Signal</keyword>
<evidence type="ECO:0000313" key="8">
    <source>
        <dbReference type="EMBL" id="KDR51148.1"/>
    </source>
</evidence>
<dbReference type="PROSITE" id="PS51257">
    <property type="entry name" value="PROKAR_LIPOPROTEIN"/>
    <property type="match status" value="1"/>
</dbReference>
<dbReference type="Pfam" id="PF07980">
    <property type="entry name" value="SusD_RagB"/>
    <property type="match status" value="1"/>
</dbReference>
<dbReference type="PATRIC" id="fig|1122985.7.peg.2870"/>
<accession>A0A069QE67</accession>
<keyword evidence="4" id="KW-0472">Membrane</keyword>
<proteinExistence type="inferred from homology"/>
<gene>
    <name evidence="8" type="ORF">HMPREF1991_02778</name>
</gene>
<reference evidence="8 9" key="1">
    <citation type="submission" date="2013-08" db="EMBL/GenBank/DDBJ databases">
        <authorList>
            <person name="Weinstock G."/>
            <person name="Sodergren E."/>
            <person name="Wylie T."/>
            <person name="Fulton L."/>
            <person name="Fulton R."/>
            <person name="Fronick C."/>
            <person name="O'Laughlin M."/>
            <person name="Godfrey J."/>
            <person name="Miner T."/>
            <person name="Herter B."/>
            <person name="Appelbaum E."/>
            <person name="Cordes M."/>
            <person name="Lek S."/>
            <person name="Wollam A."/>
            <person name="Pepin K.H."/>
            <person name="Palsikar V.B."/>
            <person name="Mitreva M."/>
            <person name="Wilson R.K."/>
        </authorList>
    </citation>
    <scope>NUCLEOTIDE SEQUENCE [LARGE SCALE GENOMIC DNA]</scope>
    <source>
        <strain evidence="8 9">ATCC 15930</strain>
    </source>
</reference>
<evidence type="ECO:0000259" key="7">
    <source>
        <dbReference type="Pfam" id="PF14322"/>
    </source>
</evidence>
<evidence type="ECO:0000259" key="6">
    <source>
        <dbReference type="Pfam" id="PF07980"/>
    </source>
</evidence>
<keyword evidence="9" id="KW-1185">Reference proteome</keyword>
<organism evidence="8 9">
    <name type="scientific">Hoylesella loescheii DSM 19665 = JCM 12249 = ATCC 15930</name>
    <dbReference type="NCBI Taxonomy" id="1122985"/>
    <lineage>
        <taxon>Bacteria</taxon>
        <taxon>Pseudomonadati</taxon>
        <taxon>Bacteroidota</taxon>
        <taxon>Bacteroidia</taxon>
        <taxon>Bacteroidales</taxon>
        <taxon>Prevotellaceae</taxon>
        <taxon>Hoylesella</taxon>
    </lineage>
</organism>
<evidence type="ECO:0000256" key="1">
    <source>
        <dbReference type="ARBA" id="ARBA00004442"/>
    </source>
</evidence>
<evidence type="ECO:0000256" key="5">
    <source>
        <dbReference type="ARBA" id="ARBA00023237"/>
    </source>
</evidence>
<dbReference type="Pfam" id="PF14322">
    <property type="entry name" value="SusD-like_3"/>
    <property type="match status" value="1"/>
</dbReference>
<comment type="caution">
    <text evidence="8">The sequence shown here is derived from an EMBL/GenBank/DDBJ whole genome shotgun (WGS) entry which is preliminary data.</text>
</comment>
<dbReference type="HOGENOM" id="CLU_015553_0_1_10"/>
<dbReference type="EMBL" id="JNGW01000120">
    <property type="protein sequence ID" value="KDR51148.1"/>
    <property type="molecule type" value="Genomic_DNA"/>
</dbReference>
<dbReference type="RefSeq" id="WP_018967227.1">
    <property type="nucleotide sequence ID" value="NZ_KB899213.1"/>
</dbReference>
<dbReference type="eggNOG" id="COG0457">
    <property type="taxonomic scope" value="Bacteria"/>
</dbReference>
<evidence type="ECO:0000256" key="2">
    <source>
        <dbReference type="ARBA" id="ARBA00006275"/>
    </source>
</evidence>
<dbReference type="InterPro" id="IPR012944">
    <property type="entry name" value="SusD_RagB_dom"/>
</dbReference>
<protein>
    <submittedName>
        <fullName evidence="8">SusD family protein</fullName>
    </submittedName>
</protein>
<feature type="domain" description="SusD-like N-terminal" evidence="7">
    <location>
        <begin position="94"/>
        <end position="199"/>
    </location>
</feature>
<dbReference type="Proteomes" id="UP000027442">
    <property type="component" value="Unassembled WGS sequence"/>
</dbReference>
<evidence type="ECO:0000256" key="4">
    <source>
        <dbReference type="ARBA" id="ARBA00023136"/>
    </source>
</evidence>
<dbReference type="InterPro" id="IPR011990">
    <property type="entry name" value="TPR-like_helical_dom_sf"/>
</dbReference>